<comment type="caution">
    <text evidence="3">The sequence shown here is derived from an EMBL/GenBank/DDBJ whole genome shotgun (WGS) entry which is preliminary data.</text>
</comment>
<name>A0A8J2BKE4_9BACT</name>
<gene>
    <name evidence="3" type="ORF">MPNT_130020</name>
</gene>
<dbReference type="EMBL" id="CAJNOB010000005">
    <property type="protein sequence ID" value="CAF0692948.1"/>
    <property type="molecule type" value="Genomic_DNA"/>
</dbReference>
<dbReference type="RefSeq" id="WP_174582845.1">
    <property type="nucleotide sequence ID" value="NZ_CAJNOB010000005.1"/>
</dbReference>
<comment type="similarity">
    <text evidence="1">Belongs to the bactofilin family.</text>
</comment>
<proteinExistence type="inferred from homology"/>
<reference evidence="3" key="1">
    <citation type="submission" date="2021-02" db="EMBL/GenBank/DDBJ databases">
        <authorList>
            <person name="Cremers G."/>
            <person name="Picone N."/>
        </authorList>
    </citation>
    <scope>NUCLEOTIDE SEQUENCE</scope>
    <source>
        <strain evidence="3">PQ17</strain>
    </source>
</reference>
<accession>A0A8J2BKE4</accession>
<dbReference type="PANTHER" id="PTHR35024:SF4">
    <property type="entry name" value="POLYMER-FORMING CYTOSKELETAL PROTEIN"/>
    <property type="match status" value="1"/>
</dbReference>
<feature type="region of interest" description="Disordered" evidence="2">
    <location>
        <begin position="119"/>
        <end position="163"/>
    </location>
</feature>
<dbReference type="PANTHER" id="PTHR35024">
    <property type="entry name" value="HYPOTHETICAL CYTOSOLIC PROTEIN"/>
    <property type="match status" value="1"/>
</dbReference>
<dbReference type="AlphaFoldDB" id="A0A8J2BKE4"/>
<protein>
    <submittedName>
        <fullName evidence="3">Integral membrane protein CcmA involved in cell shape determination</fullName>
    </submittedName>
</protein>
<feature type="compositionally biased region" description="Basic and acidic residues" evidence="2">
    <location>
        <begin position="121"/>
        <end position="131"/>
    </location>
</feature>
<dbReference type="InterPro" id="IPR007607">
    <property type="entry name" value="BacA/B"/>
</dbReference>
<evidence type="ECO:0000313" key="3">
    <source>
        <dbReference type="EMBL" id="CAF0692948.1"/>
    </source>
</evidence>
<dbReference type="Proteomes" id="UP000663859">
    <property type="component" value="Unassembled WGS sequence"/>
</dbReference>
<keyword evidence="4" id="KW-1185">Reference proteome</keyword>
<evidence type="ECO:0000313" key="4">
    <source>
        <dbReference type="Proteomes" id="UP000663859"/>
    </source>
</evidence>
<organism evidence="3 4">
    <name type="scientific">Candidatus Methylacidithermus pantelleriae</name>
    <dbReference type="NCBI Taxonomy" id="2744239"/>
    <lineage>
        <taxon>Bacteria</taxon>
        <taxon>Pseudomonadati</taxon>
        <taxon>Verrucomicrobiota</taxon>
        <taxon>Methylacidiphilae</taxon>
        <taxon>Methylacidiphilales</taxon>
        <taxon>Methylacidiphilaceae</taxon>
        <taxon>Candidatus Methylacidithermus</taxon>
    </lineage>
</organism>
<evidence type="ECO:0000256" key="1">
    <source>
        <dbReference type="ARBA" id="ARBA00044755"/>
    </source>
</evidence>
<evidence type="ECO:0000256" key="2">
    <source>
        <dbReference type="SAM" id="MobiDB-lite"/>
    </source>
</evidence>
<sequence length="163" mass="17481">MSVFQSQGFSERKPSGSASRVTVLTKDTEFCGSVAFTGELELNGKVEGELLSEDGRLVVGESGIVQAQIRAREVVIAGTVCGNVVATERVQLQRTGKLYGDVSSPILVVEEGALFVGRSEPPPEKRGEAPHVRSLFRLITPKNKEKREVGSPSVGTTEPERPS</sequence>
<dbReference type="Pfam" id="PF04519">
    <property type="entry name" value="Bactofilin"/>
    <property type="match status" value="1"/>
</dbReference>